<keyword evidence="3 4" id="KW-0408">Iron</keyword>
<organism evidence="7 8">
    <name type="scientific">Ferrovibrio xuzhouensis</name>
    <dbReference type="NCBI Taxonomy" id="1576914"/>
    <lineage>
        <taxon>Bacteria</taxon>
        <taxon>Pseudomonadati</taxon>
        <taxon>Pseudomonadota</taxon>
        <taxon>Alphaproteobacteria</taxon>
        <taxon>Rhodospirillales</taxon>
        <taxon>Rhodospirillaceae</taxon>
        <taxon>Ferrovibrio</taxon>
    </lineage>
</organism>
<keyword evidence="2 4" id="KW-0479">Metal-binding</keyword>
<feature type="domain" description="Cytochrome c" evidence="6">
    <location>
        <begin position="68"/>
        <end position="173"/>
    </location>
</feature>
<dbReference type="RefSeq" id="WP_379730114.1">
    <property type="nucleotide sequence ID" value="NZ_JBHRYJ010000009.1"/>
</dbReference>
<keyword evidence="5" id="KW-0732">Signal</keyword>
<gene>
    <name evidence="7" type="primary">soxX</name>
    <name evidence="7" type="ORF">ACFOOQ_23210</name>
</gene>
<proteinExistence type="predicted"/>
<keyword evidence="8" id="KW-1185">Reference proteome</keyword>
<dbReference type="InterPro" id="IPR036909">
    <property type="entry name" value="Cyt_c-like_dom_sf"/>
</dbReference>
<keyword evidence="1 4" id="KW-0349">Heme</keyword>
<evidence type="ECO:0000256" key="4">
    <source>
        <dbReference type="PROSITE-ProRule" id="PRU00433"/>
    </source>
</evidence>
<dbReference type="Pfam" id="PF00034">
    <property type="entry name" value="Cytochrom_C"/>
    <property type="match status" value="1"/>
</dbReference>
<dbReference type="InterPro" id="IPR030999">
    <property type="entry name" value="Thiosulf_SoxX"/>
</dbReference>
<feature type="chain" id="PRO_5045652374" evidence="5">
    <location>
        <begin position="42"/>
        <end position="173"/>
    </location>
</feature>
<dbReference type="SUPFAM" id="SSF46626">
    <property type="entry name" value="Cytochrome c"/>
    <property type="match status" value="1"/>
</dbReference>
<evidence type="ECO:0000313" key="7">
    <source>
        <dbReference type="EMBL" id="MFC3678474.1"/>
    </source>
</evidence>
<dbReference type="EMBL" id="JBHRYJ010000009">
    <property type="protein sequence ID" value="MFC3678474.1"/>
    <property type="molecule type" value="Genomic_DNA"/>
</dbReference>
<evidence type="ECO:0000259" key="6">
    <source>
        <dbReference type="PROSITE" id="PS51007"/>
    </source>
</evidence>
<dbReference type="Proteomes" id="UP001595711">
    <property type="component" value="Unassembled WGS sequence"/>
</dbReference>
<feature type="signal peptide" evidence="5">
    <location>
        <begin position="1"/>
        <end position="41"/>
    </location>
</feature>
<evidence type="ECO:0000256" key="5">
    <source>
        <dbReference type="SAM" id="SignalP"/>
    </source>
</evidence>
<accession>A0ABV7VLZ9</accession>
<evidence type="ECO:0000256" key="2">
    <source>
        <dbReference type="ARBA" id="ARBA00022723"/>
    </source>
</evidence>
<dbReference type="PROSITE" id="PS51007">
    <property type="entry name" value="CYTC"/>
    <property type="match status" value="1"/>
</dbReference>
<dbReference type="NCBIfam" id="TIGR04485">
    <property type="entry name" value="thiosulf_SoxX"/>
    <property type="match status" value="1"/>
</dbReference>
<comment type="caution">
    <text evidence="7">The sequence shown here is derived from an EMBL/GenBank/DDBJ whole genome shotgun (WGS) entry which is preliminary data.</text>
</comment>
<sequence>MRQTRSMTGRLAASASRITAKQAAMAAGVAALLAVAAPARAQEVHDHNLAPYTIKDYAIDKSLTGKPGDPAEGRKWAITSGQGNCVICHRLPIPEVAFRIGNIGPDLSEVGGRLSAADIRMRIVNPKVVNPDTIMPAYYRIDGLNRVQKKFEGKPILTAQQVEDLVAYLSSLK</sequence>
<dbReference type="InterPro" id="IPR009056">
    <property type="entry name" value="Cyt_c-like_dom"/>
</dbReference>
<evidence type="ECO:0000256" key="1">
    <source>
        <dbReference type="ARBA" id="ARBA00022617"/>
    </source>
</evidence>
<evidence type="ECO:0000256" key="3">
    <source>
        <dbReference type="ARBA" id="ARBA00023004"/>
    </source>
</evidence>
<dbReference type="Gene3D" id="1.10.760.10">
    <property type="entry name" value="Cytochrome c-like domain"/>
    <property type="match status" value="1"/>
</dbReference>
<reference evidence="8" key="1">
    <citation type="journal article" date="2019" name="Int. J. Syst. Evol. Microbiol.">
        <title>The Global Catalogue of Microorganisms (GCM) 10K type strain sequencing project: providing services to taxonomists for standard genome sequencing and annotation.</title>
        <authorList>
            <consortium name="The Broad Institute Genomics Platform"/>
            <consortium name="The Broad Institute Genome Sequencing Center for Infectious Disease"/>
            <person name="Wu L."/>
            <person name="Ma J."/>
        </authorList>
    </citation>
    <scope>NUCLEOTIDE SEQUENCE [LARGE SCALE GENOMIC DNA]</scope>
    <source>
        <strain evidence="8">KCTC 42182</strain>
    </source>
</reference>
<protein>
    <submittedName>
        <fullName evidence="7">Sulfur oxidation c-type cytochrome SoxX</fullName>
    </submittedName>
</protein>
<evidence type="ECO:0000313" key="8">
    <source>
        <dbReference type="Proteomes" id="UP001595711"/>
    </source>
</evidence>
<name>A0ABV7VLZ9_9PROT</name>